<dbReference type="InterPro" id="IPR022293">
    <property type="entry name" value="Integrating-conj_element"/>
</dbReference>
<feature type="signal peptide" evidence="1">
    <location>
        <begin position="1"/>
        <end position="22"/>
    </location>
</feature>
<keyword evidence="3" id="KW-1185">Reference proteome</keyword>
<reference evidence="2 3" key="1">
    <citation type="submission" date="2018-01" db="EMBL/GenBank/DDBJ databases">
        <title>Saezia sanguinis gen. nov., sp. nov., in the order Burkholderiales isolated from human blood.</title>
        <authorList>
            <person name="Medina-Pascual M.J."/>
            <person name="Valdezate S."/>
            <person name="Monzon S."/>
            <person name="Cuesta I."/>
            <person name="Carrasco G."/>
            <person name="Villalon P."/>
            <person name="Saez-Nieto J.A."/>
        </authorList>
    </citation>
    <scope>NUCLEOTIDE SEQUENCE [LARGE SCALE GENOMIC DNA]</scope>
    <source>
        <strain evidence="2 3">CNM695-12</strain>
    </source>
</reference>
<evidence type="ECO:0008006" key="4">
    <source>
        <dbReference type="Google" id="ProtNLM"/>
    </source>
</evidence>
<gene>
    <name evidence="2" type="ORF">CUZ56_01369</name>
</gene>
<dbReference type="Proteomes" id="UP000286947">
    <property type="component" value="Unassembled WGS sequence"/>
</dbReference>
<evidence type="ECO:0000313" key="3">
    <source>
        <dbReference type="Proteomes" id="UP000286947"/>
    </source>
</evidence>
<evidence type="ECO:0000256" key="1">
    <source>
        <dbReference type="SAM" id="SignalP"/>
    </source>
</evidence>
<dbReference type="EMBL" id="PQSP01000002">
    <property type="protein sequence ID" value="RUS67424.1"/>
    <property type="molecule type" value="Genomic_DNA"/>
</dbReference>
<name>A0A433SFL0_9BURK</name>
<evidence type="ECO:0000313" key="2">
    <source>
        <dbReference type="EMBL" id="RUS67424.1"/>
    </source>
</evidence>
<dbReference type="AlphaFoldDB" id="A0A433SFL0"/>
<sequence precursor="true">MNPKLLLMTVCSLLVLNNPVLADNTTPLNLTDPIFQQSDITEFKRQADTWGLKTEEWQRYQELMDGPLGIYSPGLDPLTALGIEARNDEERRYYAELQVQAESRRVEKELAYQLAYDDAWKRLYPALLPLSDAMDTTTVLSGDGRLALFVKENCPACDVQVKRLESSGQPFDIYFVDSNNNDTLIRRWATRISIDPQKVLSRTITLNHDIGKWEAIGIASDLPAAVKEVNGRWVLQ</sequence>
<comment type="caution">
    <text evidence="2">The sequence shown here is derived from an EMBL/GenBank/DDBJ whole genome shotgun (WGS) entry which is preliminary data.</text>
</comment>
<protein>
    <recommendedName>
        <fullName evidence="4">Integrating conjugative element protein</fullName>
    </recommendedName>
</protein>
<accession>A0A433SFL0</accession>
<feature type="chain" id="PRO_5019209559" description="Integrating conjugative element protein" evidence="1">
    <location>
        <begin position="23"/>
        <end position="236"/>
    </location>
</feature>
<organism evidence="2 3">
    <name type="scientific">Saezia sanguinis</name>
    <dbReference type="NCBI Taxonomy" id="1965230"/>
    <lineage>
        <taxon>Bacteria</taxon>
        <taxon>Pseudomonadati</taxon>
        <taxon>Pseudomonadota</taxon>
        <taxon>Betaproteobacteria</taxon>
        <taxon>Burkholderiales</taxon>
        <taxon>Saeziaceae</taxon>
        <taxon>Saezia</taxon>
    </lineage>
</organism>
<keyword evidence="1" id="KW-0732">Signal</keyword>
<proteinExistence type="predicted"/>
<dbReference type="RefSeq" id="WP_162615271.1">
    <property type="nucleotide sequence ID" value="NZ_PQSP01000002.1"/>
</dbReference>
<dbReference type="NCBIfam" id="TIGR03759">
    <property type="entry name" value="conj_TIGR03759"/>
    <property type="match status" value="1"/>
</dbReference>